<feature type="transmembrane region" description="Helical" evidence="1">
    <location>
        <begin position="256"/>
        <end position="274"/>
    </location>
</feature>
<dbReference type="GO" id="GO:0005886">
    <property type="term" value="C:plasma membrane"/>
    <property type="evidence" value="ECO:0007669"/>
    <property type="project" value="TreeGrafter"/>
</dbReference>
<evidence type="ECO:0000256" key="1">
    <source>
        <dbReference type="SAM" id="Phobius"/>
    </source>
</evidence>
<name>A0AAW8U8K9_9ENTE</name>
<dbReference type="Pfam" id="PF04657">
    <property type="entry name" value="DMT_YdcZ"/>
    <property type="match status" value="2"/>
</dbReference>
<dbReference type="Proteomes" id="UP001268577">
    <property type="component" value="Unassembled WGS sequence"/>
</dbReference>
<feature type="transmembrane region" description="Helical" evidence="1">
    <location>
        <begin position="37"/>
        <end position="58"/>
    </location>
</feature>
<dbReference type="EMBL" id="JARQBZ010000020">
    <property type="protein sequence ID" value="MDT2834544.1"/>
    <property type="molecule type" value="Genomic_DNA"/>
</dbReference>
<dbReference type="PANTHER" id="PTHR34821:SF2">
    <property type="entry name" value="INNER MEMBRANE PROTEIN YDCZ"/>
    <property type="match status" value="1"/>
</dbReference>
<sequence>MTFLLFVFLGIIAGAFFPVQATINSRLGSIAKNPIVASFTAFSVGSVVLFLFILFFDLQSLLSINITEKPILFIAGPLSGVIFNVANIILFTQIGATITTIITITGQMIMGILIDHFGLFGMPVQPLSIKRLLGIIIMLGAIWLFQKSKTNIATNTNIPKKWLLIGLVAGIFPPLQASFNGELRETVQSVLVATFISFFVGALLLAGILLVKDKKIKIPRKDELGIKLPWWTYIGGLFGILIVGGNILVIRELGSVLTTIVFIFGQLLMAVLIDQFGLFKMMKRKIEKGELVALALIVIALFLV</sequence>
<dbReference type="PANTHER" id="PTHR34821">
    <property type="entry name" value="INNER MEMBRANE PROTEIN YDCZ"/>
    <property type="match status" value="1"/>
</dbReference>
<dbReference type="InterPro" id="IPR006750">
    <property type="entry name" value="YdcZ"/>
</dbReference>
<keyword evidence="1" id="KW-0472">Membrane</keyword>
<organism evidence="2 3">
    <name type="scientific">Vagococcus carniphilus</name>
    <dbReference type="NCBI Taxonomy" id="218144"/>
    <lineage>
        <taxon>Bacteria</taxon>
        <taxon>Bacillati</taxon>
        <taxon>Bacillota</taxon>
        <taxon>Bacilli</taxon>
        <taxon>Lactobacillales</taxon>
        <taxon>Enterococcaceae</taxon>
        <taxon>Vagococcus</taxon>
    </lineage>
</organism>
<dbReference type="RefSeq" id="WP_311985468.1">
    <property type="nucleotide sequence ID" value="NZ_JARQBZ010000020.1"/>
</dbReference>
<feature type="transmembrane region" description="Helical" evidence="1">
    <location>
        <begin position="230"/>
        <end position="250"/>
    </location>
</feature>
<evidence type="ECO:0000313" key="2">
    <source>
        <dbReference type="EMBL" id="MDT2834544.1"/>
    </source>
</evidence>
<keyword evidence="1" id="KW-1133">Transmembrane helix</keyword>
<dbReference type="AlphaFoldDB" id="A0AAW8U8K9"/>
<protein>
    <submittedName>
        <fullName evidence="2">DMT family transporter</fullName>
    </submittedName>
</protein>
<reference evidence="2" key="1">
    <citation type="submission" date="2023-03" db="EMBL/GenBank/DDBJ databases">
        <authorList>
            <person name="Shen W."/>
            <person name="Cai J."/>
        </authorList>
    </citation>
    <scope>NUCLEOTIDE SEQUENCE</scope>
    <source>
        <strain evidence="2">P96-3</strain>
    </source>
</reference>
<feature type="transmembrane region" description="Helical" evidence="1">
    <location>
        <begin position="129"/>
        <end position="146"/>
    </location>
</feature>
<proteinExistence type="predicted"/>
<feature type="transmembrane region" description="Helical" evidence="1">
    <location>
        <begin position="190"/>
        <end position="210"/>
    </location>
</feature>
<comment type="caution">
    <text evidence="2">The sequence shown here is derived from an EMBL/GenBank/DDBJ whole genome shotgun (WGS) entry which is preliminary data.</text>
</comment>
<evidence type="ECO:0000313" key="3">
    <source>
        <dbReference type="Proteomes" id="UP001268577"/>
    </source>
</evidence>
<feature type="transmembrane region" description="Helical" evidence="1">
    <location>
        <begin position="96"/>
        <end position="117"/>
    </location>
</feature>
<keyword evidence="1" id="KW-0812">Transmembrane</keyword>
<gene>
    <name evidence="2" type="ORF">P7H70_10910</name>
</gene>
<feature type="transmembrane region" description="Helical" evidence="1">
    <location>
        <begin position="70"/>
        <end position="90"/>
    </location>
</feature>
<accession>A0AAW8U8K9</accession>